<dbReference type="AlphaFoldDB" id="M3EKV6"/>
<name>M3EKV6_9LEPT</name>
<evidence type="ECO:0000313" key="2">
    <source>
        <dbReference type="Proteomes" id="UP000011770"/>
    </source>
</evidence>
<sequence>MYLAFYNVCVFLRFHGFLKSWSPEHFLQNHCPGEETFIA</sequence>
<gene>
    <name evidence="1" type="ORF">LEP1GSC188_2371</name>
</gene>
<protein>
    <submittedName>
        <fullName evidence="1">Uncharacterized protein</fullName>
    </submittedName>
</protein>
<reference evidence="1 2" key="1">
    <citation type="submission" date="2013-01" db="EMBL/GenBank/DDBJ databases">
        <authorList>
            <person name="Harkins D.M."/>
            <person name="Durkin A.S."/>
            <person name="Brinkac L.M."/>
            <person name="Haft D.H."/>
            <person name="Selengut J.D."/>
            <person name="Sanka R."/>
            <person name="DePew J."/>
            <person name="Purushe J."/>
            <person name="Tulsiani S.M."/>
            <person name="Graham G.C."/>
            <person name="Burns M.-A."/>
            <person name="Dohnt M.F."/>
            <person name="Smythe L.D."/>
            <person name="McKay D.B."/>
            <person name="Craig S.B."/>
            <person name="Vinetz J.M."/>
            <person name="Sutton G.G."/>
            <person name="Nierman W.C."/>
            <person name="Fouts D.E."/>
        </authorList>
    </citation>
    <scope>NUCLEOTIDE SEQUENCE [LARGE SCALE GENOMIC DNA]</scope>
    <source>
        <strain evidence="1 2">LT2116</strain>
    </source>
</reference>
<proteinExistence type="predicted"/>
<dbReference type="EMBL" id="AHOR02000031">
    <property type="protein sequence ID" value="EMF81643.1"/>
    <property type="molecule type" value="Genomic_DNA"/>
</dbReference>
<organism evidence="1 2">
    <name type="scientific">Leptospira weilii serovar Topaz str. LT2116</name>
    <dbReference type="NCBI Taxonomy" id="1088540"/>
    <lineage>
        <taxon>Bacteria</taxon>
        <taxon>Pseudomonadati</taxon>
        <taxon>Spirochaetota</taxon>
        <taxon>Spirochaetia</taxon>
        <taxon>Leptospirales</taxon>
        <taxon>Leptospiraceae</taxon>
        <taxon>Leptospira</taxon>
    </lineage>
</organism>
<accession>M3EKV6</accession>
<comment type="caution">
    <text evidence="1">The sequence shown here is derived from an EMBL/GenBank/DDBJ whole genome shotgun (WGS) entry which is preliminary data.</text>
</comment>
<evidence type="ECO:0000313" key="1">
    <source>
        <dbReference type="EMBL" id="EMF81643.1"/>
    </source>
</evidence>
<dbReference type="Proteomes" id="UP000011770">
    <property type="component" value="Unassembled WGS sequence"/>
</dbReference>